<dbReference type="GO" id="GO:0004592">
    <property type="term" value="F:pantoate-beta-alanine ligase activity"/>
    <property type="evidence" value="ECO:0007669"/>
    <property type="project" value="UniProtKB-UniRule"/>
</dbReference>
<feature type="binding site" evidence="8">
    <location>
        <begin position="144"/>
        <end position="147"/>
    </location>
    <ligand>
        <name>ATP</name>
        <dbReference type="ChEBI" id="CHEBI:30616"/>
    </ligand>
</feature>
<comment type="caution">
    <text evidence="8">Lacks conserved residue(s) required for the propagation of feature annotation.</text>
</comment>
<dbReference type="CDD" id="cd00560">
    <property type="entry name" value="PanC"/>
    <property type="match status" value="1"/>
</dbReference>
<dbReference type="Gene3D" id="3.40.50.620">
    <property type="entry name" value="HUPs"/>
    <property type="match status" value="1"/>
</dbReference>
<reference evidence="10" key="1">
    <citation type="submission" date="2013-08" db="EMBL/GenBank/DDBJ databases">
        <title>Intrasporangium oryzae NRRL B-24470.</title>
        <authorList>
            <person name="Liu H."/>
            <person name="Wang G."/>
        </authorList>
    </citation>
    <scope>NUCLEOTIDE SEQUENCE [LARGE SCALE GENOMIC DNA]</scope>
    <source>
        <strain evidence="10">Q5-1</strain>
    </source>
</reference>
<feature type="binding site" evidence="8">
    <location>
        <position position="150"/>
    </location>
    <ligand>
        <name>(R)-pantoate</name>
        <dbReference type="ChEBI" id="CHEBI:15980"/>
    </ligand>
</feature>
<comment type="similarity">
    <text evidence="2 8">Belongs to the pantothenate synthetase family.</text>
</comment>
<evidence type="ECO:0000256" key="2">
    <source>
        <dbReference type="ARBA" id="ARBA00009256"/>
    </source>
</evidence>
<evidence type="ECO:0000313" key="10">
    <source>
        <dbReference type="Proteomes" id="UP000019494"/>
    </source>
</evidence>
<comment type="function">
    <text evidence="8">Catalyzes the condensation of pantoate with beta-alanine in an ATP-dependent reaction via a pantoyl-adenylate intermediate.</text>
</comment>
<dbReference type="Proteomes" id="UP000019494">
    <property type="component" value="Unassembled WGS sequence"/>
</dbReference>
<evidence type="ECO:0000256" key="1">
    <source>
        <dbReference type="ARBA" id="ARBA00004990"/>
    </source>
</evidence>
<dbReference type="PANTHER" id="PTHR21299">
    <property type="entry name" value="CYTIDYLATE KINASE/PANTOATE-BETA-ALANINE LIGASE"/>
    <property type="match status" value="1"/>
</dbReference>
<sequence length="291" mass="31007">MHVVRSREQARRARAGLGSVGFVPTMGFLHDGHLSLVEVAGRGHDAVAVSIFVNPTQFGPGEDFAAYPRDLDRDLAVLESAGVDLVWVPDVADIYPRGAATRVTVDGPIASVLEGASRPGHFDGVATVVTILLGVLAPTGLVLGAKDAQQVTVLRSVVRDLGLDVELIVGPTWREPDGLAMSSRNIYLTEPERAAAPVLRRALAEAEARYAAGLRDAALMRSVVRELVRAEPLAELDYVSVADPDTLAELEWIDDTTQLVDPERKGRGAALVSLAARFGRARLLDNVTLGA</sequence>
<evidence type="ECO:0000313" key="9">
    <source>
        <dbReference type="EMBL" id="EWT06155.1"/>
    </source>
</evidence>
<evidence type="ECO:0000256" key="6">
    <source>
        <dbReference type="ARBA" id="ARBA00022840"/>
    </source>
</evidence>
<feature type="binding site" evidence="8">
    <location>
        <begin position="181"/>
        <end position="184"/>
    </location>
    <ligand>
        <name>ATP</name>
        <dbReference type="ChEBI" id="CHEBI:30616"/>
    </ligand>
</feature>
<keyword evidence="4 8" id="KW-0566">Pantothenate biosynthesis</keyword>
<name>W9GJ95_9MICO</name>
<feature type="active site" description="Proton donor" evidence="8">
    <location>
        <position position="33"/>
    </location>
</feature>
<keyword evidence="5 8" id="KW-0547">Nucleotide-binding</keyword>
<keyword evidence="3 8" id="KW-0436">Ligase</keyword>
<proteinExistence type="inferred from homology"/>
<comment type="subcellular location">
    <subcellularLocation>
        <location evidence="8">Cytoplasm</location>
    </subcellularLocation>
</comment>
<evidence type="ECO:0000256" key="7">
    <source>
        <dbReference type="ARBA" id="ARBA00048258"/>
    </source>
</evidence>
<dbReference type="RefSeq" id="WP_034715939.1">
    <property type="nucleotide sequence ID" value="NZ_AWQS01000063.1"/>
</dbReference>
<dbReference type="Pfam" id="PF02569">
    <property type="entry name" value="Pantoate_ligase"/>
    <property type="match status" value="1"/>
</dbReference>
<comment type="pathway">
    <text evidence="1 8">Cofactor biosynthesis; (R)-pantothenate biosynthesis; (R)-pantothenate from (R)-pantoate and beta-alanine: step 1/1.</text>
</comment>
<keyword evidence="10" id="KW-1185">Reference proteome</keyword>
<comment type="catalytic activity">
    <reaction evidence="7 8">
        <text>(R)-pantoate + beta-alanine + ATP = (R)-pantothenate + AMP + diphosphate + H(+)</text>
        <dbReference type="Rhea" id="RHEA:10912"/>
        <dbReference type="ChEBI" id="CHEBI:15378"/>
        <dbReference type="ChEBI" id="CHEBI:15980"/>
        <dbReference type="ChEBI" id="CHEBI:29032"/>
        <dbReference type="ChEBI" id="CHEBI:30616"/>
        <dbReference type="ChEBI" id="CHEBI:33019"/>
        <dbReference type="ChEBI" id="CHEBI:57966"/>
        <dbReference type="ChEBI" id="CHEBI:456215"/>
        <dbReference type="EC" id="6.3.2.1"/>
    </reaction>
</comment>
<organism evidence="9 10">
    <name type="scientific">Intrasporangium chromatireducens Q5-1</name>
    <dbReference type="NCBI Taxonomy" id="584657"/>
    <lineage>
        <taxon>Bacteria</taxon>
        <taxon>Bacillati</taxon>
        <taxon>Actinomycetota</taxon>
        <taxon>Actinomycetes</taxon>
        <taxon>Micrococcales</taxon>
        <taxon>Intrasporangiaceae</taxon>
        <taxon>Intrasporangium</taxon>
    </lineage>
</organism>
<evidence type="ECO:0000256" key="5">
    <source>
        <dbReference type="ARBA" id="ARBA00022741"/>
    </source>
</evidence>
<evidence type="ECO:0000256" key="3">
    <source>
        <dbReference type="ARBA" id="ARBA00022598"/>
    </source>
</evidence>
<dbReference type="UniPathway" id="UPA00028">
    <property type="reaction ID" value="UER00005"/>
</dbReference>
<dbReference type="InterPro" id="IPR042176">
    <property type="entry name" value="Pantoate_ligase_C"/>
</dbReference>
<dbReference type="NCBIfam" id="TIGR00018">
    <property type="entry name" value="panC"/>
    <property type="match status" value="1"/>
</dbReference>
<evidence type="ECO:0000256" key="4">
    <source>
        <dbReference type="ARBA" id="ARBA00022655"/>
    </source>
</evidence>
<comment type="miscellaneous">
    <text evidence="8">The reaction proceeds by a bi uni uni bi ping pong mechanism.</text>
</comment>
<dbReference type="OrthoDB" id="9773087at2"/>
<protein>
    <recommendedName>
        <fullName evidence="8">Pantothenate synthetase</fullName>
        <shortName evidence="8">PS</shortName>
        <ecNumber evidence="8">6.3.2.1</ecNumber>
    </recommendedName>
    <alternativeName>
        <fullName evidence="8">Pantoate--beta-alanine ligase</fullName>
    </alternativeName>
    <alternativeName>
        <fullName evidence="8">Pantoate-activating enzyme</fullName>
    </alternativeName>
</protein>
<dbReference type="GO" id="GO:0005524">
    <property type="term" value="F:ATP binding"/>
    <property type="evidence" value="ECO:0007669"/>
    <property type="project" value="UniProtKB-KW"/>
</dbReference>
<feature type="binding site" evidence="8">
    <location>
        <position position="57"/>
    </location>
    <ligand>
        <name>(R)-pantoate</name>
        <dbReference type="ChEBI" id="CHEBI:15980"/>
    </ligand>
</feature>
<dbReference type="SUPFAM" id="SSF52374">
    <property type="entry name" value="Nucleotidylyl transferase"/>
    <property type="match status" value="1"/>
</dbReference>
<dbReference type="HAMAP" id="MF_00158">
    <property type="entry name" value="PanC"/>
    <property type="match status" value="1"/>
</dbReference>
<dbReference type="GO" id="GO:0005829">
    <property type="term" value="C:cytosol"/>
    <property type="evidence" value="ECO:0007669"/>
    <property type="project" value="TreeGrafter"/>
</dbReference>
<accession>W9GJ95</accession>
<comment type="caution">
    <text evidence="9">The sequence shown here is derived from an EMBL/GenBank/DDBJ whole genome shotgun (WGS) entry which is preliminary data.</text>
</comment>
<dbReference type="InterPro" id="IPR014729">
    <property type="entry name" value="Rossmann-like_a/b/a_fold"/>
</dbReference>
<comment type="subunit">
    <text evidence="8">Homodimer.</text>
</comment>
<feature type="binding site" evidence="8">
    <location>
        <begin position="26"/>
        <end position="33"/>
    </location>
    <ligand>
        <name>ATP</name>
        <dbReference type="ChEBI" id="CHEBI:30616"/>
    </ligand>
</feature>
<dbReference type="Gene3D" id="3.30.1300.10">
    <property type="entry name" value="Pantoate-beta-alanine ligase, C-terminal domain"/>
    <property type="match status" value="1"/>
</dbReference>
<dbReference type="GO" id="GO:0015940">
    <property type="term" value="P:pantothenate biosynthetic process"/>
    <property type="evidence" value="ECO:0007669"/>
    <property type="project" value="UniProtKB-UniRule"/>
</dbReference>
<feature type="binding site" evidence="8">
    <location>
        <position position="57"/>
    </location>
    <ligand>
        <name>beta-alanine</name>
        <dbReference type="ChEBI" id="CHEBI:57966"/>
    </ligand>
</feature>
<dbReference type="PANTHER" id="PTHR21299:SF1">
    <property type="entry name" value="PANTOATE--BETA-ALANINE LIGASE"/>
    <property type="match status" value="1"/>
</dbReference>
<dbReference type="InterPro" id="IPR003721">
    <property type="entry name" value="Pantoate_ligase"/>
</dbReference>
<keyword evidence="6 8" id="KW-0067">ATP-binding</keyword>
<gene>
    <name evidence="8" type="primary">panC</name>
    <name evidence="9" type="ORF">N864_23855</name>
</gene>
<dbReference type="AlphaFoldDB" id="W9GJ95"/>
<dbReference type="EMBL" id="AWQS01000063">
    <property type="protein sequence ID" value="EWT06155.1"/>
    <property type="molecule type" value="Genomic_DNA"/>
</dbReference>
<keyword evidence="8" id="KW-0963">Cytoplasm</keyword>
<dbReference type="PATRIC" id="fig|584657.3.peg.1947"/>
<dbReference type="EC" id="6.3.2.1" evidence="8"/>
<evidence type="ECO:0000256" key="8">
    <source>
        <dbReference type="HAMAP-Rule" id="MF_00158"/>
    </source>
</evidence>